<comment type="catalytic activity">
    <reaction evidence="7 8">
        <text>[[Fe-S] cluster scaffold protein carrying a second [4Fe-4S](2+) cluster] + N(6)-octanoyl-L-lysyl-[protein] + 2 oxidized [2Fe-2S]-[ferredoxin] + 2 S-adenosyl-L-methionine + 4 H(+) = [[Fe-S] cluster scaffold protein] + N(6)-[(R)-dihydrolipoyl]-L-lysyl-[protein] + 4 Fe(3+) + 2 hydrogen sulfide + 2 5'-deoxyadenosine + 2 L-methionine + 2 reduced [2Fe-2S]-[ferredoxin]</text>
        <dbReference type="Rhea" id="RHEA:16585"/>
        <dbReference type="Rhea" id="RHEA-COMP:9928"/>
        <dbReference type="Rhea" id="RHEA-COMP:10000"/>
        <dbReference type="Rhea" id="RHEA-COMP:10001"/>
        <dbReference type="Rhea" id="RHEA-COMP:10475"/>
        <dbReference type="Rhea" id="RHEA-COMP:14568"/>
        <dbReference type="Rhea" id="RHEA-COMP:14569"/>
        <dbReference type="ChEBI" id="CHEBI:15378"/>
        <dbReference type="ChEBI" id="CHEBI:17319"/>
        <dbReference type="ChEBI" id="CHEBI:29034"/>
        <dbReference type="ChEBI" id="CHEBI:29919"/>
        <dbReference type="ChEBI" id="CHEBI:33722"/>
        <dbReference type="ChEBI" id="CHEBI:33737"/>
        <dbReference type="ChEBI" id="CHEBI:33738"/>
        <dbReference type="ChEBI" id="CHEBI:57844"/>
        <dbReference type="ChEBI" id="CHEBI:59789"/>
        <dbReference type="ChEBI" id="CHEBI:78809"/>
        <dbReference type="ChEBI" id="CHEBI:83100"/>
        <dbReference type="EC" id="2.8.1.8"/>
    </reaction>
</comment>
<protein>
    <recommendedName>
        <fullName evidence="8">Lipoyl synthase</fullName>
        <ecNumber evidence="8">2.8.1.8</ecNumber>
    </recommendedName>
    <alternativeName>
        <fullName evidence="8">Lip-syn</fullName>
        <shortName evidence="8">LS</shortName>
    </alternativeName>
    <alternativeName>
        <fullName evidence="8">Lipoate synthase</fullName>
    </alternativeName>
    <alternativeName>
        <fullName evidence="8">Lipoic acid synthase</fullName>
    </alternativeName>
    <alternativeName>
        <fullName evidence="8">Sulfur insertion protein LipA</fullName>
    </alternativeName>
</protein>
<keyword evidence="8" id="KW-0963">Cytoplasm</keyword>
<comment type="pathway">
    <text evidence="8">Protein modification; protein lipoylation via endogenous pathway; protein N(6)-(lipoyl)lysine from octanoyl-[acyl-carrier-protein]: step 2/2.</text>
</comment>
<dbReference type="SFLD" id="SFLDS00029">
    <property type="entry name" value="Radical_SAM"/>
    <property type="match status" value="1"/>
</dbReference>
<evidence type="ECO:0000256" key="5">
    <source>
        <dbReference type="ARBA" id="ARBA00023004"/>
    </source>
</evidence>
<sequence length="269" mass="29755">MPKGESYSKVKNLVNQHKLHTICTSGNCPNIGECWNRGTATFMILGDICTRDCKFCGVTTGKPLPVNEDEPQRVAKSIQLMQLKHVVITSVDRDDLPDLGAGVWVETIRAVKQLNRGTKLEVLIPDFQGKKELIIQVANARPEVISHNLETVERLTPTIRSAAKYRRSLDVIATIAETGAVAKSGIMLGLGETETEVLQAMDDLLEVGCKVLTIGQYLAPSKEHLPVAEYIHPEQFEKYRTIGLEKGFSFVESSPLVRSSYRAEQHAEA</sequence>
<dbReference type="InterPro" id="IPR007197">
    <property type="entry name" value="rSAM"/>
</dbReference>
<dbReference type="HAMAP" id="MF_00206">
    <property type="entry name" value="Lipoyl_synth"/>
    <property type="match status" value="1"/>
</dbReference>
<feature type="binding site" evidence="8">
    <location>
        <position position="260"/>
    </location>
    <ligand>
        <name>[4Fe-4S] cluster</name>
        <dbReference type="ChEBI" id="CHEBI:49883"/>
        <label>1</label>
    </ligand>
</feature>
<dbReference type="NCBIfam" id="NF009544">
    <property type="entry name" value="PRK12928.1"/>
    <property type="match status" value="1"/>
</dbReference>
<keyword evidence="1 8" id="KW-0004">4Fe-4S</keyword>
<dbReference type="InterPro" id="IPR006638">
    <property type="entry name" value="Elp3/MiaA/NifB-like_rSAM"/>
</dbReference>
<evidence type="ECO:0000256" key="4">
    <source>
        <dbReference type="ARBA" id="ARBA00022723"/>
    </source>
</evidence>
<dbReference type="AlphaFoldDB" id="A0A0L8V370"/>
<dbReference type="STRING" id="1409788.NC99_45350"/>
<accession>A0A0L8V370</accession>
<dbReference type="CDD" id="cd01335">
    <property type="entry name" value="Radical_SAM"/>
    <property type="match status" value="1"/>
</dbReference>
<keyword evidence="2 8" id="KW-0808">Transferase</keyword>
<keyword evidence="11" id="KW-1185">Reference proteome</keyword>
<organism evidence="10 11">
    <name type="scientific">Sunxiuqinia dokdonensis</name>
    <dbReference type="NCBI Taxonomy" id="1409788"/>
    <lineage>
        <taxon>Bacteria</taxon>
        <taxon>Pseudomonadati</taxon>
        <taxon>Bacteroidota</taxon>
        <taxon>Bacteroidia</taxon>
        <taxon>Marinilabiliales</taxon>
        <taxon>Prolixibacteraceae</taxon>
        <taxon>Sunxiuqinia</taxon>
    </lineage>
</organism>
<evidence type="ECO:0000256" key="7">
    <source>
        <dbReference type="ARBA" id="ARBA00047326"/>
    </source>
</evidence>
<comment type="caution">
    <text evidence="10">The sequence shown here is derived from an EMBL/GenBank/DDBJ whole genome shotgun (WGS) entry which is preliminary data.</text>
</comment>
<evidence type="ECO:0000256" key="1">
    <source>
        <dbReference type="ARBA" id="ARBA00022485"/>
    </source>
</evidence>
<dbReference type="PANTHER" id="PTHR10949:SF0">
    <property type="entry name" value="LIPOYL SYNTHASE, MITOCHONDRIAL"/>
    <property type="match status" value="1"/>
</dbReference>
<keyword evidence="6 8" id="KW-0411">Iron-sulfur</keyword>
<dbReference type="InterPro" id="IPR058240">
    <property type="entry name" value="rSAM_sf"/>
</dbReference>
<keyword evidence="4 8" id="KW-0479">Metal-binding</keyword>
<dbReference type="PANTHER" id="PTHR10949">
    <property type="entry name" value="LIPOYL SYNTHASE"/>
    <property type="match status" value="1"/>
</dbReference>
<evidence type="ECO:0000256" key="2">
    <source>
        <dbReference type="ARBA" id="ARBA00022679"/>
    </source>
</evidence>
<dbReference type="GO" id="GO:0016992">
    <property type="term" value="F:lipoate synthase activity"/>
    <property type="evidence" value="ECO:0007669"/>
    <property type="project" value="UniProtKB-UniRule"/>
</dbReference>
<evidence type="ECO:0000259" key="9">
    <source>
        <dbReference type="PROSITE" id="PS51918"/>
    </source>
</evidence>
<feature type="binding site" evidence="8">
    <location>
        <position position="49"/>
    </location>
    <ligand>
        <name>[4Fe-4S] cluster</name>
        <dbReference type="ChEBI" id="CHEBI:49883"/>
        <label>2</label>
        <note>4Fe-4S-S-AdoMet</note>
    </ligand>
</feature>
<feature type="binding site" evidence="8">
    <location>
        <position position="28"/>
    </location>
    <ligand>
        <name>[4Fe-4S] cluster</name>
        <dbReference type="ChEBI" id="CHEBI:49883"/>
        <label>1</label>
    </ligand>
</feature>
<keyword evidence="3 8" id="KW-0949">S-adenosyl-L-methionine</keyword>
<dbReference type="InterPro" id="IPR013785">
    <property type="entry name" value="Aldolase_TIM"/>
</dbReference>
<evidence type="ECO:0000256" key="8">
    <source>
        <dbReference type="HAMAP-Rule" id="MF_00206"/>
    </source>
</evidence>
<evidence type="ECO:0000256" key="3">
    <source>
        <dbReference type="ARBA" id="ARBA00022691"/>
    </source>
</evidence>
<evidence type="ECO:0000313" key="10">
    <source>
        <dbReference type="EMBL" id="KOH42642.1"/>
    </source>
</evidence>
<dbReference type="SFLD" id="SFLDG01058">
    <property type="entry name" value="lipoyl_synthase_like"/>
    <property type="match status" value="1"/>
</dbReference>
<dbReference type="PIRSF" id="PIRSF005963">
    <property type="entry name" value="Lipoyl_synth"/>
    <property type="match status" value="1"/>
</dbReference>
<feature type="domain" description="Radical SAM core" evidence="9">
    <location>
        <begin position="35"/>
        <end position="249"/>
    </location>
</feature>
<dbReference type="Pfam" id="PF04055">
    <property type="entry name" value="Radical_SAM"/>
    <property type="match status" value="1"/>
</dbReference>
<dbReference type="Proteomes" id="UP000036958">
    <property type="component" value="Unassembled WGS sequence"/>
</dbReference>
<evidence type="ECO:0000256" key="6">
    <source>
        <dbReference type="ARBA" id="ARBA00023014"/>
    </source>
</evidence>
<dbReference type="GO" id="GO:0046872">
    <property type="term" value="F:metal ion binding"/>
    <property type="evidence" value="ECO:0007669"/>
    <property type="project" value="UniProtKB-KW"/>
</dbReference>
<dbReference type="GO" id="GO:0009249">
    <property type="term" value="P:protein lipoylation"/>
    <property type="evidence" value="ECO:0007669"/>
    <property type="project" value="UniProtKB-UniRule"/>
</dbReference>
<keyword evidence="5 8" id="KW-0408">Iron</keyword>
<dbReference type="SUPFAM" id="SSF102114">
    <property type="entry name" value="Radical SAM enzymes"/>
    <property type="match status" value="1"/>
</dbReference>
<dbReference type="Gene3D" id="3.20.20.70">
    <property type="entry name" value="Aldolase class I"/>
    <property type="match status" value="1"/>
</dbReference>
<comment type="similarity">
    <text evidence="8">Belongs to the radical SAM superfamily. Lipoyl synthase family.</text>
</comment>
<reference evidence="11" key="1">
    <citation type="submission" date="2015-07" db="EMBL/GenBank/DDBJ databases">
        <title>Genome sequencing of Sunxiuqinia dokdonensis strain SK.</title>
        <authorList>
            <person name="Ahn S."/>
            <person name="Kim B.-C."/>
        </authorList>
    </citation>
    <scope>NUCLEOTIDE SEQUENCE [LARGE SCALE GENOMIC DNA]</scope>
    <source>
        <strain evidence="11">SK</strain>
    </source>
</reference>
<name>A0A0L8V370_9BACT</name>
<dbReference type="NCBIfam" id="NF004019">
    <property type="entry name" value="PRK05481.1"/>
    <property type="match status" value="1"/>
</dbReference>
<dbReference type="UniPathway" id="UPA00538">
    <property type="reaction ID" value="UER00593"/>
</dbReference>
<proteinExistence type="inferred from homology"/>
<comment type="subcellular location">
    <subcellularLocation>
        <location evidence="8">Cytoplasm</location>
    </subcellularLocation>
</comment>
<dbReference type="NCBIfam" id="TIGR00510">
    <property type="entry name" value="lipA"/>
    <property type="match status" value="1"/>
</dbReference>
<dbReference type="EC" id="2.8.1.8" evidence="8"/>
<dbReference type="GO" id="GO:0005737">
    <property type="term" value="C:cytoplasm"/>
    <property type="evidence" value="ECO:0007669"/>
    <property type="project" value="UniProtKB-SubCell"/>
</dbReference>
<dbReference type="SMART" id="SM00729">
    <property type="entry name" value="Elp3"/>
    <property type="match status" value="1"/>
</dbReference>
<feature type="binding site" evidence="8">
    <location>
        <position position="56"/>
    </location>
    <ligand>
        <name>[4Fe-4S] cluster</name>
        <dbReference type="ChEBI" id="CHEBI:49883"/>
        <label>2</label>
        <note>4Fe-4S-S-AdoMet</note>
    </ligand>
</feature>
<feature type="binding site" evidence="8">
    <location>
        <position position="53"/>
    </location>
    <ligand>
        <name>[4Fe-4S] cluster</name>
        <dbReference type="ChEBI" id="CHEBI:49883"/>
        <label>2</label>
        <note>4Fe-4S-S-AdoMet</note>
    </ligand>
</feature>
<evidence type="ECO:0000313" key="11">
    <source>
        <dbReference type="Proteomes" id="UP000036958"/>
    </source>
</evidence>
<dbReference type="GO" id="GO:0051539">
    <property type="term" value="F:4 iron, 4 sulfur cluster binding"/>
    <property type="evidence" value="ECO:0007669"/>
    <property type="project" value="UniProtKB-UniRule"/>
</dbReference>
<feature type="binding site" evidence="8">
    <location>
        <position position="23"/>
    </location>
    <ligand>
        <name>[4Fe-4S] cluster</name>
        <dbReference type="ChEBI" id="CHEBI:49883"/>
        <label>1</label>
    </ligand>
</feature>
<dbReference type="PROSITE" id="PS51918">
    <property type="entry name" value="RADICAL_SAM"/>
    <property type="match status" value="1"/>
</dbReference>
<comment type="cofactor">
    <cofactor evidence="8">
        <name>[4Fe-4S] cluster</name>
        <dbReference type="ChEBI" id="CHEBI:49883"/>
    </cofactor>
    <text evidence="8">Binds 2 [4Fe-4S] clusters per subunit. One cluster is coordinated with 3 cysteines and an exchangeable S-adenosyl-L-methionine.</text>
</comment>
<dbReference type="InterPro" id="IPR003698">
    <property type="entry name" value="Lipoyl_synth"/>
</dbReference>
<dbReference type="SFLD" id="SFLDF00271">
    <property type="entry name" value="lipoyl_synthase"/>
    <property type="match status" value="1"/>
</dbReference>
<gene>
    <name evidence="8" type="primary">lipA</name>
    <name evidence="10" type="ORF">NC99_45350</name>
</gene>
<dbReference type="PATRIC" id="fig|1409788.3.peg.4636"/>
<dbReference type="EMBL" id="LGIA01000217">
    <property type="protein sequence ID" value="KOH42642.1"/>
    <property type="molecule type" value="Genomic_DNA"/>
</dbReference>
<feature type="binding site" evidence="8">
    <location>
        <position position="34"/>
    </location>
    <ligand>
        <name>[4Fe-4S] cluster</name>
        <dbReference type="ChEBI" id="CHEBI:49883"/>
        <label>1</label>
    </ligand>
</feature>
<comment type="function">
    <text evidence="8">Catalyzes the radical-mediated insertion of two sulfur atoms into the C-6 and C-8 positions of the octanoyl moiety bound to the lipoyl domains of lipoate-dependent enzymes, thereby converting the octanoylated domains into lipoylated derivatives.</text>
</comment>